<evidence type="ECO:0000313" key="1">
    <source>
        <dbReference type="EMBL" id="CAE6436784.1"/>
    </source>
</evidence>
<sequence length="552" mass="62160">MGNHSDNSHANTHPRWGRSLAQYYSSVYDSGPNFLEQKKNLGIDNAVALRTRARNGIQKIRGLGERHDPLPPGHTKLIPLNTLESISKLILFPKALVNFSHPTLVGGCIKLMATVKESGKTSPFSYEYGYLCFRILTIAMGVCILDKSNLLNGAVSNMISEPLADPIMLLSKHVENVVQIQLHQEERGLIDYTYQTHRIDSLLGILELPSLLEILYDDRKAFSIALMHTNSLGLSGLMLLLGRCLANAKRATYSAVEMYCEVLWRYSNASAWDKLATQSLTNRYREEAKSTWKPTFIDLEDCVTILVASEIALAPHDHRIPGPFDISAVPVLMGFATPFIEPGSENFLPPFLDATMNCMWNAISSGRQSPEKLVDAVRDIFYHISKILSYAGRLFSFDNPVHKKVIAASFGKDLLELTAHMIMVITPRSGDSYFFGDAQNLFAKFSNLIPREDLQDTFADYFPQWLKYANYFFSCGSSFEFPKEDRGFFTEVRNDFGYFALLRICEMPSSLHNANTSVRMLQMRGENILRAAIDWLDERSESSHRQLCTGSS</sequence>
<protein>
    <submittedName>
        <fullName evidence="1">Uncharacterized protein</fullName>
    </submittedName>
</protein>
<reference evidence="1" key="1">
    <citation type="submission" date="2021-01" db="EMBL/GenBank/DDBJ databases">
        <authorList>
            <person name="Kaushik A."/>
        </authorList>
    </citation>
    <scope>NUCLEOTIDE SEQUENCE</scope>
    <source>
        <strain evidence="1">AG4-R118</strain>
    </source>
</reference>
<gene>
    <name evidence="1" type="ORF">RDB_LOCUS43692</name>
</gene>
<comment type="caution">
    <text evidence="1">The sequence shown here is derived from an EMBL/GenBank/DDBJ whole genome shotgun (WGS) entry which is preliminary data.</text>
</comment>
<name>A0A8H3ATG8_9AGAM</name>
<dbReference type="EMBL" id="CAJMWX010000868">
    <property type="protein sequence ID" value="CAE6436784.1"/>
    <property type="molecule type" value="Genomic_DNA"/>
</dbReference>
<proteinExistence type="predicted"/>
<accession>A0A8H3ATG8</accession>
<dbReference type="AlphaFoldDB" id="A0A8H3ATG8"/>
<evidence type="ECO:0000313" key="2">
    <source>
        <dbReference type="Proteomes" id="UP000663888"/>
    </source>
</evidence>
<dbReference type="Proteomes" id="UP000663888">
    <property type="component" value="Unassembled WGS sequence"/>
</dbReference>
<organism evidence="1 2">
    <name type="scientific">Rhizoctonia solani</name>
    <dbReference type="NCBI Taxonomy" id="456999"/>
    <lineage>
        <taxon>Eukaryota</taxon>
        <taxon>Fungi</taxon>
        <taxon>Dikarya</taxon>
        <taxon>Basidiomycota</taxon>
        <taxon>Agaricomycotina</taxon>
        <taxon>Agaricomycetes</taxon>
        <taxon>Cantharellales</taxon>
        <taxon>Ceratobasidiaceae</taxon>
        <taxon>Rhizoctonia</taxon>
    </lineage>
</organism>